<keyword evidence="1" id="KW-0472">Membrane</keyword>
<evidence type="ECO:0000256" key="1">
    <source>
        <dbReference type="SAM" id="Phobius"/>
    </source>
</evidence>
<dbReference type="EMBL" id="BK035393">
    <property type="protein sequence ID" value="DAG97930.1"/>
    <property type="molecule type" value="Genomic_DNA"/>
</dbReference>
<keyword evidence="1" id="KW-0812">Transmembrane</keyword>
<feature type="transmembrane region" description="Helical" evidence="1">
    <location>
        <begin position="308"/>
        <end position="327"/>
    </location>
</feature>
<sequence>MKTTSIKDILGEDLFKEYERVMESTAEVDMCKIHFDEIPACPLEGCHLTIPSDIKPVIDKSLLDAVDKLTKQEEPPFSIDECLSSISSTISNVSTRVEKDKGTIRRILELSKDLSLIYACSFIHEKSLKDRSKITGLEAGIPSRVYDVIKNAHQKSSSPIERVEDLSRKLNFESLEKLLESLDYALRIFNNCTNSKRKYDSKNAIKIFGKKDGKKLKSRIFHQSYVEHFIIDFCNKFVVFDTELKEKQIVDDLRAVKCVIQSMIGDDNAKEDKSSTNQDADMSLREISRNPKAYDITKPAYWRKFTSFLNIVSVIPTYWTTGIILPPSTPIKLPIIHKFMVVIPAVIIGKIFVVWLTINGVVVFPTMLEIDLNRKVSSTWRILFRGGSVKIKDNGGSIVINTNLKTETENGGSAIVDTDPSSFQSLAIQSDDFPPFERMGMNNLQFIAFLNEMMRKQTPYMGFPA</sequence>
<evidence type="ECO:0000313" key="2">
    <source>
        <dbReference type="EMBL" id="DAG97930.1"/>
    </source>
</evidence>
<protein>
    <submittedName>
        <fullName evidence="2">Uncharacterized protein</fullName>
    </submittedName>
</protein>
<organism evidence="2">
    <name type="scientific">Ackermannviridae sp</name>
    <dbReference type="NCBI Taxonomy" id="2831612"/>
    <lineage>
        <taxon>Viruses</taxon>
        <taxon>Duplodnaviria</taxon>
        <taxon>Heunggongvirae</taxon>
        <taxon>Uroviricota</taxon>
        <taxon>Caudoviricetes</taxon>
        <taxon>Pantevenvirales</taxon>
        <taxon>Ackermannviridae</taxon>
    </lineage>
</organism>
<keyword evidence="1" id="KW-1133">Transmembrane helix</keyword>
<name>A0A8S5VTJ8_9CAUD</name>
<feature type="transmembrane region" description="Helical" evidence="1">
    <location>
        <begin position="339"/>
        <end position="364"/>
    </location>
</feature>
<accession>A0A8S5VTJ8</accession>
<proteinExistence type="predicted"/>
<reference evidence="2" key="1">
    <citation type="journal article" date="2021" name="Proc. Natl. Acad. Sci. U.S.A.">
        <title>A Catalog of Tens of Thousands of Viruses from Human Metagenomes Reveals Hidden Associations with Chronic Diseases.</title>
        <authorList>
            <person name="Tisza M.J."/>
            <person name="Buck C.B."/>
        </authorList>
    </citation>
    <scope>NUCLEOTIDE SEQUENCE</scope>
    <source>
        <strain evidence="2">CtASH1</strain>
    </source>
</reference>